<feature type="transmembrane region" description="Helical" evidence="6">
    <location>
        <begin position="431"/>
        <end position="453"/>
    </location>
</feature>
<evidence type="ECO:0000256" key="4">
    <source>
        <dbReference type="ARBA" id="ARBA00022989"/>
    </source>
</evidence>
<evidence type="ECO:0000256" key="2">
    <source>
        <dbReference type="ARBA" id="ARBA00022475"/>
    </source>
</evidence>
<accession>A0A1G7S2T6</accession>
<dbReference type="Pfam" id="PF13440">
    <property type="entry name" value="Polysacc_synt_3"/>
    <property type="match status" value="1"/>
</dbReference>
<organism evidence="7 8">
    <name type="scientific">Pelagibacterium luteolum</name>
    <dbReference type="NCBI Taxonomy" id="440168"/>
    <lineage>
        <taxon>Bacteria</taxon>
        <taxon>Pseudomonadati</taxon>
        <taxon>Pseudomonadota</taxon>
        <taxon>Alphaproteobacteria</taxon>
        <taxon>Hyphomicrobiales</taxon>
        <taxon>Devosiaceae</taxon>
        <taxon>Pelagibacterium</taxon>
    </lineage>
</organism>
<dbReference type="STRING" id="440168.SAMN04487974_101268"/>
<feature type="transmembrane region" description="Helical" evidence="6">
    <location>
        <begin position="216"/>
        <end position="236"/>
    </location>
</feature>
<dbReference type="GO" id="GO:0005886">
    <property type="term" value="C:plasma membrane"/>
    <property type="evidence" value="ECO:0007669"/>
    <property type="project" value="UniProtKB-SubCell"/>
</dbReference>
<evidence type="ECO:0000256" key="1">
    <source>
        <dbReference type="ARBA" id="ARBA00004651"/>
    </source>
</evidence>
<keyword evidence="5 6" id="KW-0472">Membrane</keyword>
<feature type="transmembrane region" description="Helical" evidence="6">
    <location>
        <begin position="345"/>
        <end position="366"/>
    </location>
</feature>
<name>A0A1G7S2T6_9HYPH</name>
<dbReference type="PANTHER" id="PTHR30250:SF28">
    <property type="entry name" value="POLYSACCHARIDE BIOSYNTHESIS PROTEIN"/>
    <property type="match status" value="1"/>
</dbReference>
<dbReference type="InterPro" id="IPR050833">
    <property type="entry name" value="Poly_Biosynth_Transport"/>
</dbReference>
<proteinExistence type="predicted"/>
<evidence type="ECO:0000256" key="5">
    <source>
        <dbReference type="ARBA" id="ARBA00023136"/>
    </source>
</evidence>
<feature type="transmembrane region" description="Helical" evidence="6">
    <location>
        <begin position="96"/>
        <end position="119"/>
    </location>
</feature>
<keyword evidence="2" id="KW-1003">Cell membrane</keyword>
<feature type="transmembrane region" description="Helical" evidence="6">
    <location>
        <begin position="319"/>
        <end position="338"/>
    </location>
</feature>
<evidence type="ECO:0000313" key="7">
    <source>
        <dbReference type="EMBL" id="SDG17281.1"/>
    </source>
</evidence>
<evidence type="ECO:0000313" key="8">
    <source>
        <dbReference type="Proteomes" id="UP000199495"/>
    </source>
</evidence>
<keyword evidence="8" id="KW-1185">Reference proteome</keyword>
<dbReference type="PANTHER" id="PTHR30250">
    <property type="entry name" value="PST FAMILY PREDICTED COLANIC ACID TRANSPORTER"/>
    <property type="match status" value="1"/>
</dbReference>
<reference evidence="7 8" key="1">
    <citation type="submission" date="2016-10" db="EMBL/GenBank/DDBJ databases">
        <authorList>
            <person name="de Groot N.N."/>
        </authorList>
    </citation>
    <scope>NUCLEOTIDE SEQUENCE [LARGE SCALE GENOMIC DNA]</scope>
    <source>
        <strain evidence="7 8">CGMCC 1.10267</strain>
    </source>
</reference>
<evidence type="ECO:0000256" key="6">
    <source>
        <dbReference type="SAM" id="Phobius"/>
    </source>
</evidence>
<dbReference type="AlphaFoldDB" id="A0A1G7S2T6"/>
<feature type="transmembrane region" description="Helical" evidence="6">
    <location>
        <begin position="274"/>
        <end position="299"/>
    </location>
</feature>
<keyword evidence="4 6" id="KW-1133">Transmembrane helix</keyword>
<feature type="transmembrane region" description="Helical" evidence="6">
    <location>
        <begin position="140"/>
        <end position="161"/>
    </location>
</feature>
<comment type="subcellular location">
    <subcellularLocation>
        <location evidence="1">Cell membrane</location>
        <topology evidence="1">Multi-pass membrane protein</topology>
    </subcellularLocation>
</comment>
<sequence length="462" mass="49460">MAQVIALLTAPVLTRLYSPDQFGLLSVYMSVVAIVGAAATLRYEMVIPLPKRDGLAAHALALSLACVVVIAALSGVVLLAFPDAIASWLGYERLPAFSFLVPVGVLAIGTYTALSNWAVRQRAFPVIARTKLFQAISQSFIQIGSAFTPFATFGLVLGNLLGQSAGIGSFIRIFSRRDRAAFVGLDWERAKFLALHYWRFPAFSLPASVAFSASQYLPALILFSQFGAASSGFYLLAQRVGMMPASVLGTAISQSIYKNLADHRKSREAVGRAARVPVTIMAALTIGPAAFAAVFAPLIVEVAFGPEWVEAGHYLRWMVPWVCATVIFGAMTPIVAVLGFQKLGLAFQLGSLAASLLAMSVAGAMWGSVGAVAGFALTKAGSIVLYRLHMFHLIVINPFRIALSMSLQALVFVLIFVITKEIVDYDVLSELVYVVPILTGAALIYAIFVWTALRASRLSVGN</sequence>
<feature type="transmembrane region" description="Helical" evidence="6">
    <location>
        <begin position="24"/>
        <end position="43"/>
    </location>
</feature>
<dbReference type="EMBL" id="FNCS01000001">
    <property type="protein sequence ID" value="SDG17281.1"/>
    <property type="molecule type" value="Genomic_DNA"/>
</dbReference>
<evidence type="ECO:0000256" key="3">
    <source>
        <dbReference type="ARBA" id="ARBA00022692"/>
    </source>
</evidence>
<protein>
    <submittedName>
        <fullName evidence="7">Membrane protein involved in the export of O-antigen and teichoic acid</fullName>
    </submittedName>
</protein>
<feature type="transmembrane region" description="Helical" evidence="6">
    <location>
        <begin position="401"/>
        <end position="419"/>
    </location>
</feature>
<feature type="transmembrane region" description="Helical" evidence="6">
    <location>
        <begin position="55"/>
        <end position="81"/>
    </location>
</feature>
<dbReference type="Proteomes" id="UP000199495">
    <property type="component" value="Unassembled WGS sequence"/>
</dbReference>
<gene>
    <name evidence="7" type="ORF">SAMN04487974_101268</name>
</gene>
<keyword evidence="3 6" id="KW-0812">Transmembrane</keyword>
<dbReference type="RefSeq" id="WP_176762452.1">
    <property type="nucleotide sequence ID" value="NZ_FNCS01000001.1"/>
</dbReference>